<organism evidence="2 3">
    <name type="scientific">Alkalibacillus haloalkaliphilus</name>
    <dbReference type="NCBI Taxonomy" id="94136"/>
    <lineage>
        <taxon>Bacteria</taxon>
        <taxon>Bacillati</taxon>
        <taxon>Bacillota</taxon>
        <taxon>Bacilli</taxon>
        <taxon>Bacillales</taxon>
        <taxon>Bacillaceae</taxon>
        <taxon>Alkalibacillus</taxon>
    </lineage>
</organism>
<keyword evidence="1" id="KW-1133">Transmembrane helix</keyword>
<comment type="caution">
    <text evidence="2">The sequence shown here is derived from an EMBL/GenBank/DDBJ whole genome shotgun (WGS) entry which is preliminary data.</text>
</comment>
<evidence type="ECO:0000313" key="3">
    <source>
        <dbReference type="Proteomes" id="UP000321440"/>
    </source>
</evidence>
<feature type="transmembrane region" description="Helical" evidence="1">
    <location>
        <begin position="68"/>
        <end position="89"/>
    </location>
</feature>
<accession>A0A511W368</accession>
<dbReference type="EMBL" id="BJYA01000001">
    <property type="protein sequence ID" value="GEN44533.1"/>
    <property type="molecule type" value="Genomic_DNA"/>
</dbReference>
<keyword evidence="1" id="KW-0812">Transmembrane</keyword>
<dbReference type="NCBIfam" id="TIGR04104">
    <property type="entry name" value="cxxc_20_cxxc"/>
    <property type="match status" value="1"/>
</dbReference>
<keyword evidence="3" id="KW-1185">Reference proteome</keyword>
<dbReference type="InterPro" id="IPR026369">
    <property type="entry name" value="CxxC_20_CxxC"/>
</dbReference>
<proteinExistence type="predicted"/>
<dbReference type="Proteomes" id="UP000321440">
    <property type="component" value="Unassembled WGS sequence"/>
</dbReference>
<feature type="transmembrane region" description="Helical" evidence="1">
    <location>
        <begin position="43"/>
        <end position="62"/>
    </location>
</feature>
<name>A0A511W368_9BACI</name>
<sequence length="106" mass="12279">MPVCQQCGTEWTWWETNKASANLDTRLVCPHCHAHQYASKKTLKVTGVLTLLIPFIIIFPSFFMEFSILGLILHCLTVIVLFFSFYPFILKLSSTEEHLVNWGRMK</sequence>
<reference evidence="2 3" key="1">
    <citation type="submission" date="2019-07" db="EMBL/GenBank/DDBJ databases">
        <title>Whole genome shotgun sequence of Alkalibacillus haloalkaliphilus NBRC 103110.</title>
        <authorList>
            <person name="Hosoyama A."/>
            <person name="Uohara A."/>
            <person name="Ohji S."/>
            <person name="Ichikawa N."/>
        </authorList>
    </citation>
    <scope>NUCLEOTIDE SEQUENCE [LARGE SCALE GENOMIC DNA]</scope>
    <source>
        <strain evidence="2 3">NBRC 103110</strain>
    </source>
</reference>
<keyword evidence="1" id="KW-0472">Membrane</keyword>
<gene>
    <name evidence="2" type="ORF">AHA02nite_03090</name>
</gene>
<dbReference type="AlphaFoldDB" id="A0A511W368"/>
<evidence type="ECO:0000313" key="2">
    <source>
        <dbReference type="EMBL" id="GEN44533.1"/>
    </source>
</evidence>
<protein>
    <recommendedName>
        <fullName evidence="4">Cxxc_20_cxxc protein</fullName>
    </recommendedName>
</protein>
<evidence type="ECO:0000256" key="1">
    <source>
        <dbReference type="SAM" id="Phobius"/>
    </source>
</evidence>
<evidence type="ECO:0008006" key="4">
    <source>
        <dbReference type="Google" id="ProtNLM"/>
    </source>
</evidence>